<dbReference type="InterPro" id="IPR002495">
    <property type="entry name" value="Glyco_trans_8"/>
</dbReference>
<gene>
    <name evidence="2" type="ORF">Pmar_PMAR000749</name>
</gene>
<dbReference type="GeneID" id="9039014"/>
<keyword evidence="3" id="KW-1185">Reference proteome</keyword>
<organism evidence="3">
    <name type="scientific">Perkinsus marinus (strain ATCC 50983 / TXsc)</name>
    <dbReference type="NCBI Taxonomy" id="423536"/>
    <lineage>
        <taxon>Eukaryota</taxon>
        <taxon>Sar</taxon>
        <taxon>Alveolata</taxon>
        <taxon>Perkinsozoa</taxon>
        <taxon>Perkinsea</taxon>
        <taxon>Perkinsida</taxon>
        <taxon>Perkinsidae</taxon>
        <taxon>Perkinsus</taxon>
    </lineage>
</organism>
<dbReference type="RefSeq" id="XP_002778909.1">
    <property type="nucleotide sequence ID" value="XM_002778863.1"/>
</dbReference>
<protein>
    <recommendedName>
        <fullName evidence="4">Glycogenin-1</fullName>
    </recommendedName>
</protein>
<dbReference type="OrthoDB" id="2014201at2759"/>
<feature type="compositionally biased region" description="Basic and acidic residues" evidence="1">
    <location>
        <begin position="394"/>
        <end position="403"/>
    </location>
</feature>
<dbReference type="Proteomes" id="UP000007800">
    <property type="component" value="Unassembled WGS sequence"/>
</dbReference>
<dbReference type="InterPro" id="IPR050587">
    <property type="entry name" value="GNT1/Glycosyltrans_8"/>
</dbReference>
<evidence type="ECO:0000256" key="1">
    <source>
        <dbReference type="SAM" id="MobiDB-lite"/>
    </source>
</evidence>
<reference evidence="2 3" key="1">
    <citation type="submission" date="2008-07" db="EMBL/GenBank/DDBJ databases">
        <authorList>
            <person name="El-Sayed N."/>
            <person name="Caler E."/>
            <person name="Inman J."/>
            <person name="Amedeo P."/>
            <person name="Hass B."/>
            <person name="Wortman J."/>
        </authorList>
    </citation>
    <scope>NUCLEOTIDE SEQUENCE [LARGE SCALE GENOMIC DNA]</scope>
    <source>
        <strain evidence="3">ATCC 50983 / TXsc</strain>
    </source>
</reference>
<feature type="compositionally biased region" description="Basic residues" evidence="1">
    <location>
        <begin position="383"/>
        <end position="393"/>
    </location>
</feature>
<dbReference type="AlphaFoldDB" id="C5KXI0"/>
<dbReference type="OMA" id="CEERRIR"/>
<feature type="compositionally biased region" description="Basic and acidic residues" evidence="1">
    <location>
        <begin position="371"/>
        <end position="382"/>
    </location>
</feature>
<dbReference type="GO" id="GO:0016757">
    <property type="term" value="F:glycosyltransferase activity"/>
    <property type="evidence" value="ECO:0007669"/>
    <property type="project" value="InterPro"/>
</dbReference>
<dbReference type="InParanoid" id="C5KXI0"/>
<proteinExistence type="predicted"/>
<dbReference type="InterPro" id="IPR029044">
    <property type="entry name" value="Nucleotide-diphossugar_trans"/>
</dbReference>
<sequence length="403" mass="45447">MSDPPPHPDVCVATLVMGDVSYIAGAMVMAHSVRRHCSKSAVPFHLVCIVDRSMADVEALRCVFDNVVQVDPILAEPMGKRWKRYGGHYDSWIDSCLTKLHVFNLYKLGYQKVVFVDADVLVVDDLFARVLTAPAPSGICSDEANKLDGKEGRLRALKTGDKVPAASLRRALALSYGMRGCLMVLPTGAKHFRKCLDRVAEKESQKDGYVGRCGDPKCNAGPDEWLFSLHFQDKWRHLEEAFCCRYWHAQTRGITPLAIHFVTDKPWSRKSDKQWPDFDIWLEYARGCLSSIQAGDRASKLGRRLLNDAVVICEERRRRLVPELREARVGSSGLAVKGTSRVQDDDVEAWFRKRIDSSSHTASVETSCSRESIRATKSDPARKKQNRRRRASRRRTDGSLDKL</sequence>
<feature type="region of interest" description="Disordered" evidence="1">
    <location>
        <begin position="362"/>
        <end position="403"/>
    </location>
</feature>
<dbReference type="EMBL" id="GG677256">
    <property type="protein sequence ID" value="EER10704.1"/>
    <property type="molecule type" value="Genomic_DNA"/>
</dbReference>
<evidence type="ECO:0008006" key="4">
    <source>
        <dbReference type="Google" id="ProtNLM"/>
    </source>
</evidence>
<dbReference type="Pfam" id="PF01501">
    <property type="entry name" value="Glyco_transf_8"/>
    <property type="match status" value="1"/>
</dbReference>
<evidence type="ECO:0000313" key="3">
    <source>
        <dbReference type="Proteomes" id="UP000007800"/>
    </source>
</evidence>
<accession>C5KXI0</accession>
<dbReference type="SUPFAM" id="SSF53448">
    <property type="entry name" value="Nucleotide-diphospho-sugar transferases"/>
    <property type="match status" value="1"/>
</dbReference>
<name>C5KXI0_PERM5</name>
<dbReference type="PANTHER" id="PTHR11183">
    <property type="entry name" value="GLYCOGENIN SUBFAMILY MEMBER"/>
    <property type="match status" value="1"/>
</dbReference>
<dbReference type="Gene3D" id="3.90.550.10">
    <property type="entry name" value="Spore Coat Polysaccharide Biosynthesis Protein SpsA, Chain A"/>
    <property type="match status" value="1"/>
</dbReference>
<evidence type="ECO:0000313" key="2">
    <source>
        <dbReference type="EMBL" id="EER10704.1"/>
    </source>
</evidence>